<dbReference type="PANTHER" id="PTHR19856">
    <property type="entry name" value="WD-REPEATCONTAINING PROTEIN WDR1"/>
    <property type="match status" value="1"/>
</dbReference>
<dbReference type="InterPro" id="IPR038765">
    <property type="entry name" value="Papain-like_cys_pep_sf"/>
</dbReference>
<dbReference type="GO" id="GO:0016579">
    <property type="term" value="P:protein deubiquitination"/>
    <property type="evidence" value="ECO:0007669"/>
    <property type="project" value="InterPro"/>
</dbReference>
<evidence type="ECO:0000256" key="4">
    <source>
        <dbReference type="PROSITE-ProRule" id="PRU00221"/>
    </source>
</evidence>
<dbReference type="EMBL" id="JAAAHY010000628">
    <property type="protein sequence ID" value="KAF9960497.1"/>
    <property type="molecule type" value="Genomic_DNA"/>
</dbReference>
<dbReference type="Proteomes" id="UP000738359">
    <property type="component" value="Unassembled WGS sequence"/>
</dbReference>
<comment type="caution">
    <text evidence="7">The sequence shown here is derived from an EMBL/GenBank/DDBJ whole genome shotgun (WGS) entry which is preliminary data.</text>
</comment>
<protein>
    <recommendedName>
        <fullName evidence="6">USP domain-containing protein</fullName>
    </recommendedName>
</protein>
<dbReference type="PROSITE" id="PS50294">
    <property type="entry name" value="WD_REPEATS_REGION"/>
    <property type="match status" value="3"/>
</dbReference>
<dbReference type="SUPFAM" id="SSF140856">
    <property type="entry name" value="USP8 N-terminal domain-like"/>
    <property type="match status" value="1"/>
</dbReference>
<evidence type="ECO:0000256" key="3">
    <source>
        <dbReference type="ARBA" id="ARBA00038366"/>
    </source>
</evidence>
<dbReference type="InterPro" id="IPR001394">
    <property type="entry name" value="Peptidase_C19_UCH"/>
</dbReference>
<dbReference type="CDD" id="cd02674">
    <property type="entry name" value="Peptidase_C19R"/>
    <property type="match status" value="1"/>
</dbReference>
<dbReference type="GO" id="GO:0030864">
    <property type="term" value="C:cortical actin cytoskeleton"/>
    <property type="evidence" value="ECO:0007669"/>
    <property type="project" value="TreeGrafter"/>
</dbReference>
<reference evidence="7" key="1">
    <citation type="journal article" date="2020" name="Fungal Divers.">
        <title>Resolving the Mortierellaceae phylogeny through synthesis of multi-gene phylogenetics and phylogenomics.</title>
        <authorList>
            <person name="Vandepol N."/>
            <person name="Liber J."/>
            <person name="Desiro A."/>
            <person name="Na H."/>
            <person name="Kennedy M."/>
            <person name="Barry K."/>
            <person name="Grigoriev I.V."/>
            <person name="Miller A.N."/>
            <person name="O'Donnell K."/>
            <person name="Stajich J.E."/>
            <person name="Bonito G."/>
        </authorList>
    </citation>
    <scope>NUCLEOTIDE SEQUENCE</scope>
    <source>
        <strain evidence="7">CK1249</strain>
    </source>
</reference>
<dbReference type="PANTHER" id="PTHR19856:SF0">
    <property type="entry name" value="WD REPEAT-CONTAINING PROTEIN 1"/>
    <property type="match status" value="1"/>
</dbReference>
<feature type="compositionally biased region" description="Low complexity" evidence="5">
    <location>
        <begin position="697"/>
        <end position="710"/>
    </location>
</feature>
<evidence type="ECO:0000256" key="1">
    <source>
        <dbReference type="ARBA" id="ARBA00022574"/>
    </source>
</evidence>
<keyword evidence="1 4" id="KW-0853">WD repeat</keyword>
<comment type="similarity">
    <text evidence="3">Belongs to the WD repeat AIP1 family.</text>
</comment>
<feature type="compositionally biased region" description="Low complexity" evidence="5">
    <location>
        <begin position="718"/>
        <end position="731"/>
    </location>
</feature>
<evidence type="ECO:0000313" key="7">
    <source>
        <dbReference type="EMBL" id="KAF9960497.1"/>
    </source>
</evidence>
<dbReference type="GO" id="GO:0030042">
    <property type="term" value="P:actin filament depolymerization"/>
    <property type="evidence" value="ECO:0007669"/>
    <property type="project" value="TreeGrafter"/>
</dbReference>
<feature type="region of interest" description="Disordered" evidence="5">
    <location>
        <begin position="1195"/>
        <end position="1233"/>
    </location>
</feature>
<dbReference type="Gene3D" id="2.130.10.10">
    <property type="entry name" value="YVTN repeat-like/Quinoprotein amine dehydrogenase"/>
    <property type="match status" value="2"/>
</dbReference>
<evidence type="ECO:0000313" key="8">
    <source>
        <dbReference type="Proteomes" id="UP000738359"/>
    </source>
</evidence>
<dbReference type="CDD" id="cd00200">
    <property type="entry name" value="WD40"/>
    <property type="match status" value="1"/>
</dbReference>
<dbReference type="InterPro" id="IPR019775">
    <property type="entry name" value="WD40_repeat_CS"/>
</dbReference>
<dbReference type="InterPro" id="IPR015943">
    <property type="entry name" value="WD40/YVTN_repeat-like_dom_sf"/>
</dbReference>
<dbReference type="Pfam" id="PF00443">
    <property type="entry name" value="UCH"/>
    <property type="match status" value="1"/>
</dbReference>
<dbReference type="GO" id="GO:0051015">
    <property type="term" value="F:actin filament binding"/>
    <property type="evidence" value="ECO:0007669"/>
    <property type="project" value="TreeGrafter"/>
</dbReference>
<feature type="region of interest" description="Disordered" evidence="5">
    <location>
        <begin position="1365"/>
        <end position="1389"/>
    </location>
</feature>
<dbReference type="InterPro" id="IPR024977">
    <property type="entry name" value="Apc4-like_WD40_dom"/>
</dbReference>
<dbReference type="GO" id="GO:0004843">
    <property type="term" value="F:cysteine-type deubiquitinase activity"/>
    <property type="evidence" value="ECO:0007669"/>
    <property type="project" value="InterPro"/>
</dbReference>
<feature type="region of interest" description="Disordered" evidence="5">
    <location>
        <begin position="836"/>
        <end position="864"/>
    </location>
</feature>
<feature type="repeat" description="WD" evidence="4">
    <location>
        <begin position="231"/>
        <end position="272"/>
    </location>
</feature>
<feature type="repeat" description="WD" evidence="4">
    <location>
        <begin position="54"/>
        <end position="95"/>
    </location>
</feature>
<feature type="region of interest" description="Disordered" evidence="5">
    <location>
        <begin position="1060"/>
        <end position="1155"/>
    </location>
</feature>
<dbReference type="PROSITE" id="PS50235">
    <property type="entry name" value="USP_3"/>
    <property type="match status" value="1"/>
</dbReference>
<dbReference type="SUPFAM" id="SSF50978">
    <property type="entry name" value="WD40 repeat-like"/>
    <property type="match status" value="2"/>
</dbReference>
<feature type="compositionally biased region" description="Polar residues" evidence="5">
    <location>
        <begin position="852"/>
        <end position="861"/>
    </location>
</feature>
<dbReference type="InterPro" id="IPR001680">
    <property type="entry name" value="WD40_rpt"/>
</dbReference>
<dbReference type="Pfam" id="PF00400">
    <property type="entry name" value="WD40"/>
    <property type="match status" value="4"/>
</dbReference>
<feature type="region of interest" description="Disordered" evidence="5">
    <location>
        <begin position="665"/>
        <end position="733"/>
    </location>
</feature>
<organism evidence="7 8">
    <name type="scientific">Mortierella alpina</name>
    <name type="common">Oleaginous fungus</name>
    <name type="synonym">Mortierella renispora</name>
    <dbReference type="NCBI Taxonomy" id="64518"/>
    <lineage>
        <taxon>Eukaryota</taxon>
        <taxon>Fungi</taxon>
        <taxon>Fungi incertae sedis</taxon>
        <taxon>Mucoromycota</taxon>
        <taxon>Mortierellomycotina</taxon>
        <taxon>Mortierellomycetes</taxon>
        <taxon>Mortierellales</taxon>
        <taxon>Mortierellaceae</taxon>
        <taxon>Mortierella</taxon>
    </lineage>
</organism>
<dbReference type="PROSITE" id="PS00973">
    <property type="entry name" value="USP_2"/>
    <property type="match status" value="1"/>
</dbReference>
<dbReference type="PROSITE" id="PS00678">
    <property type="entry name" value="WD_REPEATS_1"/>
    <property type="match status" value="1"/>
</dbReference>
<dbReference type="PROSITE" id="PS00972">
    <property type="entry name" value="USP_1"/>
    <property type="match status" value="1"/>
</dbReference>
<feature type="compositionally biased region" description="Low complexity" evidence="5">
    <location>
        <begin position="836"/>
        <end position="850"/>
    </location>
</feature>
<dbReference type="Pfam" id="PF12894">
    <property type="entry name" value="ANAPC4_WD40"/>
    <property type="match status" value="1"/>
</dbReference>
<keyword evidence="2" id="KW-0677">Repeat</keyword>
<feature type="repeat" description="WD" evidence="4">
    <location>
        <begin position="185"/>
        <end position="226"/>
    </location>
</feature>
<proteinExistence type="inferred from homology"/>
<evidence type="ECO:0000259" key="6">
    <source>
        <dbReference type="PROSITE" id="PS50235"/>
    </source>
</evidence>
<keyword evidence="8" id="KW-1185">Reference proteome</keyword>
<evidence type="ECO:0000256" key="5">
    <source>
        <dbReference type="SAM" id="MobiDB-lite"/>
    </source>
</evidence>
<sequence>MSAIRSSIFACAPSTTRGQAVHLDADPKGEHIVYANGKSVFIRNLEKPHLAKEYTQHSCNVTVAKYAPSGFYIASGDERGNVRIWDTVGDEQILKLESRAIGGRVNDIAWDGESKRLIAVGDGKEKFGHAFLADTGSSCGEIMGHSKVINTVAIRHTRPFRAVTGADDNSLVFSHGVPFVFNKTIHDHTRFVQEVKFSHNGDMFASVGSDGKIFLYDGKTGDKLREISAAEHGHSGGIFAISWSADDKHILTSSADQTSKIWDVETSSVVNTFDLSNQSSAIQGQQVGNIWKGNHLLSLSLSGDLNYLDPSTNKTSRIVESHQKAITAFAVSEDRQTIFTGSYDGRVMSWDAGSGEGKPLEEASHSNQVTQMVSSGAELISVGMDDTIRLSNKALPKDVSILSSSGMPKGVGSSDDKTVVVATENQIQIIQGGKKVETFPVGYNATAVAINHQGTTVAIGAQDAKVYIMSLDGTKLTAVHTLSKNKGAITVLAFNPEGNLLAAGDGAGKVYVYDVATGEVKIEHWVFHTARVTSLNWSPSGRYAVSGSLDTNVFNVLDSPAKKIKDLIDAAKVEYDPSFSLKNYADTSRVKGDMEGAFVNYLKAIAIVLEVAPHDKDFEKYRTDSDYVAIKKRIAGLIPDTEKIRELLQAKYESIQDIEASALATAAKAGRPKPPPRPSKPEFLSATRHDGQVPITSSSPLLQSSFSAPATPATNHLPTVPTSKPSPSSSPQMGVFQASMAALSTTSSHISPSIPPPTSLSSYRPLQPTLYGISPSSPSFQASITSAVPMASSGVNFTSASLPTTSPSMPVSSGPPSLATVAVGPVTTPVPVPRPSHTVAPPASAPAAVPNGVNQSSPSTNIDKEAKYPFPLSIKPQRLLDYMKQPRGPSLLLLDVRMQVQYKSAKIRAKSIVNVEPLALRDGVSAKNLADQGLFNNPPAERKLFMDRASVDLVIYYDQNSVELPKSGPLCNLFRALHDLEFERPLHRRPNVQGWTGLKDTSPTADPNIIVERPGSAPIPHDHQPHDHQPHNHAVFTKLAQGGGINRHDGRIIRRNIEDIINGDDGPQSMMNPRIQPGSTSGIKPAYPPRATPYSNANVAASHPPPPPHPGHGAPSNPSANSHFYNVAAAYNGYPGTSSQHHHTLSPDSSAAHDKLQRRQTIYDNHWNNFGASEKPFTLTMTAPPLPEKIPLPGSSMSTSSVISSGPALPPAMSTAVRPDIPSRPMRPLPQPPGMNDLKDYTQFGSGFSKIGGSQLGKTGLTNLGNTCFMNSVIQCLIATPPLSRFFLDGSFKRHINSRNPLGTQGKLAEAFSDLIRSMWSGQSLVVSPTSFRYAIGGFAPQFKGTEQHDSQEFLSFLLDGLHEDLKTEPRPPPPGDDEGSEADEARMESLPDYEASEIAWQRYLRRDDSIIVSLFQGQFKNRLCCSKCGKTSTTYNAFMYLALPIKAKVSGRQPQTLQSCLNAFVEPEVLEGENAWNCPHCKKPRKATKQLTISRVPDVLLIQLKRFSSEGPFKNKIKAMVQYPIQDLDLTKYLPKRSFSSNGMPTEPAIYDLYAVSNHSGEVSSGHYTACVRGEAPNSWTNFDDTRVSPCDKSVAVSEHGYTLFYVRKK</sequence>
<dbReference type="SUPFAM" id="SSF52821">
    <property type="entry name" value="Rhodanese/Cell cycle control phosphatase"/>
    <property type="match status" value="1"/>
</dbReference>
<dbReference type="FunFam" id="2.130.10.10:FF:000102">
    <property type="entry name" value="Actin-interacting protein 1"/>
    <property type="match status" value="1"/>
</dbReference>
<feature type="compositionally biased region" description="Low complexity" evidence="5">
    <location>
        <begin position="1195"/>
        <end position="1205"/>
    </location>
</feature>
<dbReference type="OrthoDB" id="292964at2759"/>
<dbReference type="InterPro" id="IPR028889">
    <property type="entry name" value="USP"/>
</dbReference>
<dbReference type="SUPFAM" id="SSF54001">
    <property type="entry name" value="Cysteine proteinases"/>
    <property type="match status" value="1"/>
</dbReference>
<gene>
    <name evidence="7" type="ORF">BGZ70_008582</name>
</gene>
<feature type="repeat" description="WD" evidence="4">
    <location>
        <begin position="482"/>
        <end position="523"/>
    </location>
</feature>
<dbReference type="InterPro" id="IPR036873">
    <property type="entry name" value="Rhodanese-like_dom_sf"/>
</dbReference>
<feature type="repeat" description="WD" evidence="4">
    <location>
        <begin position="319"/>
        <end position="351"/>
    </location>
</feature>
<dbReference type="InterPro" id="IPR018200">
    <property type="entry name" value="USP_CS"/>
</dbReference>
<dbReference type="Gene3D" id="3.40.250.10">
    <property type="entry name" value="Rhodanese-like domain"/>
    <property type="match status" value="1"/>
</dbReference>
<feature type="domain" description="USP" evidence="6">
    <location>
        <begin position="1259"/>
        <end position="1610"/>
    </location>
</feature>
<dbReference type="InterPro" id="IPR036322">
    <property type="entry name" value="WD40_repeat_dom_sf"/>
</dbReference>
<dbReference type="SMART" id="SM00320">
    <property type="entry name" value="WD40"/>
    <property type="match status" value="9"/>
</dbReference>
<accession>A0A9P6J5F8</accession>
<dbReference type="PROSITE" id="PS50082">
    <property type="entry name" value="WD_REPEATS_2"/>
    <property type="match status" value="5"/>
</dbReference>
<dbReference type="FunFam" id="2.130.10.10:FF:000167">
    <property type="entry name" value="Actin-interacting protein 1"/>
    <property type="match status" value="1"/>
</dbReference>
<dbReference type="Gene3D" id="3.90.70.10">
    <property type="entry name" value="Cysteine proteinases"/>
    <property type="match status" value="1"/>
</dbReference>
<name>A0A9P6J5F8_MORAP</name>
<evidence type="ECO:0000256" key="2">
    <source>
        <dbReference type="ARBA" id="ARBA00022737"/>
    </source>
</evidence>